<feature type="transmembrane region" description="Helical" evidence="7">
    <location>
        <begin position="155"/>
        <end position="179"/>
    </location>
</feature>
<dbReference type="Pfam" id="PF01435">
    <property type="entry name" value="Peptidase_M48"/>
    <property type="match status" value="1"/>
</dbReference>
<evidence type="ECO:0000259" key="8">
    <source>
        <dbReference type="Pfam" id="PF01435"/>
    </source>
</evidence>
<organism evidence="9">
    <name type="scientific">mine drainage metagenome</name>
    <dbReference type="NCBI Taxonomy" id="410659"/>
    <lineage>
        <taxon>unclassified sequences</taxon>
        <taxon>metagenomes</taxon>
        <taxon>ecological metagenomes</taxon>
    </lineage>
</organism>
<feature type="transmembrane region" description="Helical" evidence="7">
    <location>
        <begin position="300"/>
        <end position="318"/>
    </location>
</feature>
<evidence type="ECO:0000256" key="2">
    <source>
        <dbReference type="ARBA" id="ARBA00022670"/>
    </source>
</evidence>
<dbReference type="EMBL" id="CABL01000005">
    <property type="protein sequence ID" value="CBH74916.1"/>
    <property type="molecule type" value="Genomic_DNA"/>
</dbReference>
<dbReference type="GO" id="GO:0046872">
    <property type="term" value="F:metal ion binding"/>
    <property type="evidence" value="ECO:0007669"/>
    <property type="project" value="UniProtKB-KW"/>
</dbReference>
<feature type="transmembrane region" description="Helical" evidence="7">
    <location>
        <begin position="330"/>
        <end position="347"/>
    </location>
</feature>
<proteinExistence type="predicted"/>
<comment type="caution">
    <text evidence="9">The sequence shown here is derived from an EMBL/GenBank/DDBJ whole genome shotgun (WGS) entry which is preliminary data.</text>
</comment>
<protein>
    <recommendedName>
        <fullName evidence="8">Peptidase M48 domain-containing protein</fullName>
    </recommendedName>
</protein>
<sequence length="434" mass="47408">MSLTARIVRIAASCFLLALIFAPHALYAREFRPDALDRQLNAVSDRRLLATPIRHLLDPERSAAAHRLLRWRLPLWILVTAAEFFALLYLWSSGNAARLRDALRRGMRGDAAAEFAMGACLAAVVRVAALIPNYATYRLDRALGRSEVLGAEWLWIWLLGTVTAMLVGGALLAVVFRLVARTKRWYLPTAAILAIAAFVGGMLYPVVVVPVLWPHHERSVQLTNENRTLAASFGVHDIPIRVAQADYAGLADRVVAVGIFTTREILASLAVERAYSIRERAFLLARVDAMLAARFPMRRTAIDLALVLLGVSIAVVLSERLGVRRDDDPLSRVALLAALLVLAYAAIAPVDLAMRRSATFAADRSAVAMTHDPAGAVRALVRQGDHRVEGLCPSAAALLFVDPHPALGARIAAIEGRADPCRSHPFTPRARPHR</sequence>
<evidence type="ECO:0000256" key="7">
    <source>
        <dbReference type="SAM" id="Phobius"/>
    </source>
</evidence>
<feature type="transmembrane region" description="Helical" evidence="7">
    <location>
        <begin position="73"/>
        <end position="91"/>
    </location>
</feature>
<gene>
    <name evidence="9" type="ORF">CARN1_0091</name>
</gene>
<keyword evidence="6" id="KW-0482">Metalloprotease</keyword>
<keyword evidence="7" id="KW-0472">Membrane</keyword>
<dbReference type="GO" id="GO:0006508">
    <property type="term" value="P:proteolysis"/>
    <property type="evidence" value="ECO:0007669"/>
    <property type="project" value="UniProtKB-KW"/>
</dbReference>
<name>E6PEN1_9ZZZZ</name>
<dbReference type="InterPro" id="IPR001915">
    <property type="entry name" value="Peptidase_M48"/>
</dbReference>
<evidence type="ECO:0000256" key="5">
    <source>
        <dbReference type="ARBA" id="ARBA00022833"/>
    </source>
</evidence>
<keyword evidence="7" id="KW-1133">Transmembrane helix</keyword>
<evidence type="ECO:0000256" key="6">
    <source>
        <dbReference type="ARBA" id="ARBA00023049"/>
    </source>
</evidence>
<comment type="cofactor">
    <cofactor evidence="1">
        <name>Zn(2+)</name>
        <dbReference type="ChEBI" id="CHEBI:29105"/>
    </cofactor>
</comment>
<feature type="transmembrane region" description="Helical" evidence="7">
    <location>
        <begin position="112"/>
        <end position="135"/>
    </location>
</feature>
<reference evidence="9" key="1">
    <citation type="submission" date="2009-10" db="EMBL/GenBank/DDBJ databases">
        <title>Diversity of trophic interactions inside an arsenic-rich microbial ecosystem.</title>
        <authorList>
            <person name="Bertin P.N."/>
            <person name="Heinrich-Salmeron A."/>
            <person name="Pelletier E."/>
            <person name="Goulhen-Chollet F."/>
            <person name="Arsene-Ploetze F."/>
            <person name="Gallien S."/>
            <person name="Calteau A."/>
            <person name="Vallenet D."/>
            <person name="Casiot C."/>
            <person name="Chane-Woon-Ming B."/>
            <person name="Giloteaux L."/>
            <person name="Barakat M."/>
            <person name="Bonnefoy V."/>
            <person name="Bruneel O."/>
            <person name="Chandler M."/>
            <person name="Cleiss J."/>
            <person name="Duran R."/>
            <person name="Elbaz-Poulichet F."/>
            <person name="Fonknechten N."/>
            <person name="Lauga B."/>
            <person name="Mornico D."/>
            <person name="Ortet P."/>
            <person name="Schaeffer C."/>
            <person name="Siguier P."/>
            <person name="Alexander Thil Smith A."/>
            <person name="Van Dorsselaer A."/>
            <person name="Weissenbach J."/>
            <person name="Medigue C."/>
            <person name="Le Paslier D."/>
        </authorList>
    </citation>
    <scope>NUCLEOTIDE SEQUENCE</scope>
</reference>
<feature type="transmembrane region" description="Helical" evidence="7">
    <location>
        <begin position="191"/>
        <end position="213"/>
    </location>
</feature>
<evidence type="ECO:0000256" key="3">
    <source>
        <dbReference type="ARBA" id="ARBA00022723"/>
    </source>
</evidence>
<evidence type="ECO:0000256" key="4">
    <source>
        <dbReference type="ARBA" id="ARBA00022801"/>
    </source>
</evidence>
<evidence type="ECO:0000313" key="9">
    <source>
        <dbReference type="EMBL" id="CBH74916.1"/>
    </source>
</evidence>
<accession>E6PEN1</accession>
<dbReference type="AlphaFoldDB" id="E6PEN1"/>
<feature type="domain" description="Peptidase M48" evidence="8">
    <location>
        <begin position="312"/>
        <end position="417"/>
    </location>
</feature>
<dbReference type="GO" id="GO:0004222">
    <property type="term" value="F:metalloendopeptidase activity"/>
    <property type="evidence" value="ECO:0007669"/>
    <property type="project" value="InterPro"/>
</dbReference>
<evidence type="ECO:0000256" key="1">
    <source>
        <dbReference type="ARBA" id="ARBA00001947"/>
    </source>
</evidence>
<keyword evidence="4" id="KW-0378">Hydrolase</keyword>
<keyword evidence="3" id="KW-0479">Metal-binding</keyword>
<keyword evidence="2" id="KW-0645">Protease</keyword>
<keyword evidence="7" id="KW-0812">Transmembrane</keyword>
<keyword evidence="5" id="KW-0862">Zinc</keyword>